<dbReference type="Proteomes" id="UP000246078">
    <property type="component" value="Unassembled WGS sequence"/>
</dbReference>
<dbReference type="OMA" id="MAPRQKS"/>
<dbReference type="VEuPathDB" id="TriTrypDB:ECC02_000105"/>
<dbReference type="VEuPathDB" id="TriTrypDB:TcCL_ESM09600"/>
<dbReference type="OrthoDB" id="241459at2759"/>
<proteinExistence type="predicted"/>
<dbReference type="VEuPathDB" id="TriTrypDB:TcCLB.507025.30"/>
<evidence type="ECO:0000313" key="4">
    <source>
        <dbReference type="Proteomes" id="UP000246078"/>
    </source>
</evidence>
<evidence type="ECO:0000313" key="3">
    <source>
        <dbReference type="EMBL" id="PWV05084.1"/>
    </source>
</evidence>
<dbReference type="VEuPathDB" id="TriTrypDB:TcYC6_0097170"/>
<dbReference type="VEuPathDB" id="TriTrypDB:BCY84_01031"/>
<gene>
    <name evidence="3" type="ORF">C3747_138g77</name>
</gene>
<dbReference type="VEuPathDB" id="TriTrypDB:TCSYLVIO_003252"/>
<dbReference type="EMBL" id="PRFC01000138">
    <property type="protein sequence ID" value="PWV05084.1"/>
    <property type="molecule type" value="Genomic_DNA"/>
</dbReference>
<evidence type="ECO:0000256" key="2">
    <source>
        <dbReference type="SAM" id="MobiDB-lite"/>
    </source>
</evidence>
<name>A0A2V2WEK9_TRYCR</name>
<feature type="compositionally biased region" description="Polar residues" evidence="2">
    <location>
        <begin position="182"/>
        <end position="197"/>
    </location>
</feature>
<keyword evidence="1" id="KW-0175">Coiled coil</keyword>
<dbReference type="VEuPathDB" id="TriTrypDB:TcBrA4_0028900"/>
<dbReference type="AlphaFoldDB" id="A0A2V2WEK9"/>
<dbReference type="VEuPathDB" id="TriTrypDB:Tc_MARK_1969"/>
<evidence type="ECO:0000256" key="1">
    <source>
        <dbReference type="SAM" id="Coils"/>
    </source>
</evidence>
<sequence>MYSYGNGDLDSQVQRLFANVDYQLEQWNKKYGSKNFCVAPDEAHSVERNTHASDATPQLNADRKCLGCMQRTAAPSSTHNYNGENQNYKTPTSYSNEEAGVDVSALAARVSLLEERLRVADNERVDLRNRLDAAQRQISDLLEAYRALQNERFASRMQTLSQPQYDEAQETKRGDHSRLTDDTVTPTRNFSSVMHSGPSNLTSTEFVSPHAVSRALESHVSGEALSAEMWTRTPSQKSSAQERKMLLEQLARRLSAPSSS</sequence>
<feature type="compositionally biased region" description="Basic and acidic residues" evidence="2">
    <location>
        <begin position="169"/>
        <end position="181"/>
    </location>
</feature>
<dbReference type="VEuPathDB" id="TriTrypDB:C4B63_18g338"/>
<dbReference type="VEuPathDB" id="TriTrypDB:TcCLB.469785.20"/>
<dbReference type="VEuPathDB" id="TriTrypDB:TcG_02315"/>
<dbReference type="InterPro" id="IPR011990">
    <property type="entry name" value="TPR-like_helical_dom_sf"/>
</dbReference>
<feature type="region of interest" description="Disordered" evidence="2">
    <location>
        <begin position="155"/>
        <end position="197"/>
    </location>
</feature>
<comment type="caution">
    <text evidence="3">The sequence shown here is derived from an EMBL/GenBank/DDBJ whole genome shotgun (WGS) entry which is preliminary data.</text>
</comment>
<feature type="coiled-coil region" evidence="1">
    <location>
        <begin position="103"/>
        <end position="151"/>
    </location>
</feature>
<reference evidence="3 4" key="1">
    <citation type="journal article" date="2018" name="Microb. Genom.">
        <title>Expanding an expanded genome: long-read sequencing of Trypanosoma cruzi.</title>
        <authorList>
            <person name="Berna L."/>
            <person name="Rodriguez M."/>
            <person name="Chiribao M.L."/>
            <person name="Parodi-Talice A."/>
            <person name="Pita S."/>
            <person name="Rijo G."/>
            <person name="Alvarez-Valin F."/>
            <person name="Robello C."/>
        </authorList>
    </citation>
    <scope>NUCLEOTIDE SEQUENCE [LARGE SCALE GENOMIC DNA]</scope>
    <source>
        <strain evidence="3 4">TCC</strain>
    </source>
</reference>
<organism evidence="3 4">
    <name type="scientific">Trypanosoma cruzi</name>
    <dbReference type="NCBI Taxonomy" id="5693"/>
    <lineage>
        <taxon>Eukaryota</taxon>
        <taxon>Discoba</taxon>
        <taxon>Euglenozoa</taxon>
        <taxon>Kinetoplastea</taxon>
        <taxon>Metakinetoplastina</taxon>
        <taxon>Trypanosomatida</taxon>
        <taxon>Trypanosomatidae</taxon>
        <taxon>Trypanosoma</taxon>
        <taxon>Schizotrypanum</taxon>
    </lineage>
</organism>
<accession>A0A2V2WEK9</accession>
<dbReference type="SMR" id="A0A2V2WEK9"/>
<protein>
    <submittedName>
        <fullName evidence="3">Uncharacterized protein</fullName>
    </submittedName>
</protein>
<dbReference type="Gene3D" id="1.25.40.10">
    <property type="entry name" value="Tetratricopeptide repeat domain"/>
    <property type="match status" value="1"/>
</dbReference>
<dbReference type="VEuPathDB" id="TriTrypDB:C3747_138g77"/>